<gene>
    <name evidence="3" type="ORF">CONPUDRAFT_168624</name>
</gene>
<feature type="domain" description="Aminotransferase class I/classII large" evidence="2">
    <location>
        <begin position="42"/>
        <end position="418"/>
    </location>
</feature>
<dbReference type="PRINTS" id="PR00753">
    <property type="entry name" value="ACCSYNTHASE"/>
</dbReference>
<dbReference type="GO" id="GO:0030170">
    <property type="term" value="F:pyridoxal phosphate binding"/>
    <property type="evidence" value="ECO:0007669"/>
    <property type="project" value="InterPro"/>
</dbReference>
<keyword evidence="4" id="KW-1185">Reference proteome</keyword>
<keyword evidence="3" id="KW-0808">Transferase</keyword>
<evidence type="ECO:0000256" key="1">
    <source>
        <dbReference type="ARBA" id="ARBA00022898"/>
    </source>
</evidence>
<dbReference type="Proteomes" id="UP000053558">
    <property type="component" value="Unassembled WGS sequence"/>
</dbReference>
<dbReference type="GeneID" id="19206039"/>
<dbReference type="GO" id="GO:0006520">
    <property type="term" value="P:amino acid metabolic process"/>
    <property type="evidence" value="ECO:0007669"/>
    <property type="project" value="TreeGrafter"/>
</dbReference>
<evidence type="ECO:0000313" key="4">
    <source>
        <dbReference type="Proteomes" id="UP000053558"/>
    </source>
</evidence>
<organism evidence="3 4">
    <name type="scientific">Coniophora puteana (strain RWD-64-598)</name>
    <name type="common">Brown rot fungus</name>
    <dbReference type="NCBI Taxonomy" id="741705"/>
    <lineage>
        <taxon>Eukaryota</taxon>
        <taxon>Fungi</taxon>
        <taxon>Dikarya</taxon>
        <taxon>Basidiomycota</taxon>
        <taxon>Agaricomycotina</taxon>
        <taxon>Agaricomycetes</taxon>
        <taxon>Agaricomycetidae</taxon>
        <taxon>Boletales</taxon>
        <taxon>Coniophorineae</taxon>
        <taxon>Coniophoraceae</taxon>
        <taxon>Coniophora</taxon>
    </lineage>
</organism>
<dbReference type="RefSeq" id="XP_007773211.1">
    <property type="nucleotide sequence ID" value="XM_007775021.1"/>
</dbReference>
<dbReference type="InterPro" id="IPR015424">
    <property type="entry name" value="PyrdxlP-dep_Trfase"/>
</dbReference>
<dbReference type="PANTHER" id="PTHR43795">
    <property type="entry name" value="BIFUNCTIONAL ASPARTATE AMINOTRANSFERASE AND GLUTAMATE/ASPARTATE-PREPHENATE AMINOTRANSFERASE-RELATED"/>
    <property type="match status" value="1"/>
</dbReference>
<accession>A0A5M3MCB9</accession>
<dbReference type="InterPro" id="IPR004839">
    <property type="entry name" value="Aminotransferase_I/II_large"/>
</dbReference>
<evidence type="ECO:0000313" key="3">
    <source>
        <dbReference type="EMBL" id="EIW76892.1"/>
    </source>
</evidence>
<name>A0A5M3MCB9_CONPW</name>
<dbReference type="InterPro" id="IPR015422">
    <property type="entry name" value="PyrdxlP-dep_Trfase_small"/>
</dbReference>
<dbReference type="Gene3D" id="3.40.640.10">
    <property type="entry name" value="Type I PLP-dependent aspartate aminotransferase-like (Major domain)"/>
    <property type="match status" value="1"/>
</dbReference>
<proteinExistence type="predicted"/>
<dbReference type="Pfam" id="PF00155">
    <property type="entry name" value="Aminotran_1_2"/>
    <property type="match status" value="1"/>
</dbReference>
<comment type="caution">
    <text evidence="3">The sequence shown here is derived from an EMBL/GenBank/DDBJ whole genome shotgun (WGS) entry which is preliminary data.</text>
</comment>
<dbReference type="SUPFAM" id="SSF53383">
    <property type="entry name" value="PLP-dependent transferases"/>
    <property type="match status" value="1"/>
</dbReference>
<dbReference type="OrthoDB" id="7042322at2759"/>
<dbReference type="CDD" id="cd00609">
    <property type="entry name" value="AAT_like"/>
    <property type="match status" value="1"/>
</dbReference>
<dbReference type="OMA" id="HIAQKCL"/>
<evidence type="ECO:0000259" key="2">
    <source>
        <dbReference type="Pfam" id="PF00155"/>
    </source>
</evidence>
<dbReference type="InterPro" id="IPR050478">
    <property type="entry name" value="Ethylene_sulfur-biosynth"/>
</dbReference>
<dbReference type="GO" id="GO:0008483">
    <property type="term" value="F:transaminase activity"/>
    <property type="evidence" value="ECO:0007669"/>
    <property type="project" value="TreeGrafter"/>
</dbReference>
<dbReference type="Gene3D" id="3.90.1150.10">
    <property type="entry name" value="Aspartate Aminotransferase, domain 1"/>
    <property type="match status" value="1"/>
</dbReference>
<keyword evidence="1" id="KW-0663">Pyridoxal phosphate</keyword>
<reference evidence="4" key="1">
    <citation type="journal article" date="2012" name="Science">
        <title>The Paleozoic origin of enzymatic lignin decomposition reconstructed from 31 fungal genomes.</title>
        <authorList>
            <person name="Floudas D."/>
            <person name="Binder M."/>
            <person name="Riley R."/>
            <person name="Barry K."/>
            <person name="Blanchette R.A."/>
            <person name="Henrissat B."/>
            <person name="Martinez A.T."/>
            <person name="Otillar R."/>
            <person name="Spatafora J.W."/>
            <person name="Yadav J.S."/>
            <person name="Aerts A."/>
            <person name="Benoit I."/>
            <person name="Boyd A."/>
            <person name="Carlson A."/>
            <person name="Copeland A."/>
            <person name="Coutinho P.M."/>
            <person name="de Vries R.P."/>
            <person name="Ferreira P."/>
            <person name="Findley K."/>
            <person name="Foster B."/>
            <person name="Gaskell J."/>
            <person name="Glotzer D."/>
            <person name="Gorecki P."/>
            <person name="Heitman J."/>
            <person name="Hesse C."/>
            <person name="Hori C."/>
            <person name="Igarashi K."/>
            <person name="Jurgens J.A."/>
            <person name="Kallen N."/>
            <person name="Kersten P."/>
            <person name="Kohler A."/>
            <person name="Kuees U."/>
            <person name="Kumar T.K.A."/>
            <person name="Kuo A."/>
            <person name="LaButti K."/>
            <person name="Larrondo L.F."/>
            <person name="Lindquist E."/>
            <person name="Ling A."/>
            <person name="Lombard V."/>
            <person name="Lucas S."/>
            <person name="Lundell T."/>
            <person name="Martin R."/>
            <person name="McLaughlin D.J."/>
            <person name="Morgenstern I."/>
            <person name="Morin E."/>
            <person name="Murat C."/>
            <person name="Nagy L.G."/>
            <person name="Nolan M."/>
            <person name="Ohm R.A."/>
            <person name="Patyshakuliyeva A."/>
            <person name="Rokas A."/>
            <person name="Ruiz-Duenas F.J."/>
            <person name="Sabat G."/>
            <person name="Salamov A."/>
            <person name="Samejima M."/>
            <person name="Schmutz J."/>
            <person name="Slot J.C."/>
            <person name="St John F."/>
            <person name="Stenlid J."/>
            <person name="Sun H."/>
            <person name="Sun S."/>
            <person name="Syed K."/>
            <person name="Tsang A."/>
            <person name="Wiebenga A."/>
            <person name="Young D."/>
            <person name="Pisabarro A."/>
            <person name="Eastwood D.C."/>
            <person name="Martin F."/>
            <person name="Cullen D."/>
            <person name="Grigoriev I.V."/>
            <person name="Hibbett D.S."/>
        </authorList>
    </citation>
    <scope>NUCLEOTIDE SEQUENCE [LARGE SCALE GENOMIC DNA]</scope>
    <source>
        <strain evidence="4">RWD-64-598 SS2</strain>
    </source>
</reference>
<dbReference type="EMBL" id="JH711585">
    <property type="protein sequence ID" value="EIW76892.1"/>
    <property type="molecule type" value="Genomic_DNA"/>
</dbReference>
<sequence length="432" mass="48326">MPHLSRRARERVVEIDSELPIMKLLPERFHDSVLNPEGVIAMGIAENALMTPVFTEYIEKNMRLHADHFKYHLTARRGHAHSTEDALPEYINDTFHPRIPVTRQNSVVGPGVGSLIGEFCWQVCDDGEAFMITAPFYGGFQPDCQYPSRTKLVVVDVPPEIDPLSKDAIPYLEQTIEKSKVNGPTIRGVILCNPHNPLGRVYPEESIVAYASLAEKYDLHLLVDEIYGNQVYPSSLVPNPPPFVSALAMDLPMLAKCDPARIHVVAGPSKDFGASGLRIGILISQHNPEIIKLLDSATMLNAIPGPTDAIFAAAINDKEWRDWFLEESRRRISEAYEVIVTWCNLHQIPIFPSYAGQFAVMDLAKILERFGEDKAMAEKKEALTFAMLKAGVLIVPTGQDQSPTRYRIVFVRPKEIIELALYRLEAAFGLSK</sequence>
<dbReference type="InterPro" id="IPR015421">
    <property type="entry name" value="PyrdxlP-dep_Trfase_major"/>
</dbReference>
<dbReference type="AlphaFoldDB" id="A0A5M3MCB9"/>
<dbReference type="KEGG" id="cput:CONPUDRAFT_168624"/>
<protein>
    <submittedName>
        <fullName evidence="3">PLP-dependent transferase</fullName>
    </submittedName>
</protein>
<dbReference type="PANTHER" id="PTHR43795:SF39">
    <property type="entry name" value="AMINOTRANSFERASE CLASS I_CLASSII DOMAIN-CONTAINING PROTEIN"/>
    <property type="match status" value="1"/>
</dbReference>